<dbReference type="OrthoDB" id="1274115at2759"/>
<gene>
    <name evidence="3" type="ORF">GLAREA_04280</name>
</gene>
<dbReference type="EMBL" id="KE145369">
    <property type="protein sequence ID" value="EPE27489.1"/>
    <property type="molecule type" value="Genomic_DNA"/>
</dbReference>
<dbReference type="Proteomes" id="UP000016922">
    <property type="component" value="Unassembled WGS sequence"/>
</dbReference>
<evidence type="ECO:0000256" key="2">
    <source>
        <dbReference type="ARBA" id="ARBA00023002"/>
    </source>
</evidence>
<dbReference type="InterPro" id="IPR051911">
    <property type="entry name" value="SDR_oxidoreductase"/>
</dbReference>
<dbReference type="OMA" id="WDVDILL"/>
<protein>
    <submittedName>
        <fullName evidence="3">NAD(P)-binding Rossmann-fold containing protein</fullName>
    </submittedName>
</protein>
<evidence type="ECO:0000313" key="4">
    <source>
        <dbReference type="Proteomes" id="UP000016922"/>
    </source>
</evidence>
<dbReference type="KEGG" id="glz:GLAREA_04280"/>
<dbReference type="SUPFAM" id="SSF51735">
    <property type="entry name" value="NAD(P)-binding Rossmann-fold domains"/>
    <property type="match status" value="1"/>
</dbReference>
<dbReference type="HOGENOM" id="CLU_010194_2_9_1"/>
<dbReference type="PANTHER" id="PTHR43976:SF16">
    <property type="entry name" value="SHORT-CHAIN DEHYDROGENASE_REDUCTASE FAMILY PROTEIN"/>
    <property type="match status" value="1"/>
</dbReference>
<keyword evidence="2" id="KW-0560">Oxidoreductase</keyword>
<dbReference type="RefSeq" id="XP_008084848.1">
    <property type="nucleotide sequence ID" value="XM_008086657.1"/>
</dbReference>
<dbReference type="Gene3D" id="3.40.50.720">
    <property type="entry name" value="NAD(P)-binding Rossmann-like Domain"/>
    <property type="match status" value="1"/>
</dbReference>
<sequence>MASRVWLITGTTSGFGAEFVKNLLARGDKVIATARDTSKIKHFSSQGAATLELDLSADQSALNQTIEKAIEIYGQIDVVVNNAGYSHFGIFEDESYENTMKQYQTHVFGTMGVARACLPHFRSRKAGTFVFLGSIAAWGGMPALSSYCGSKAALRTSVETFQAETQSLGIRTLLVEPGFFRTELLNSNNARYAETNIDDYKPLTEGLFKQFKQYHQQQPGDPAKGVQRIIDVVKGEGEAAGKDFPTTLALGPDAVDAIRKKCNDTLKLLEEWESLSSSTNFD</sequence>
<name>S3CQT9_GLAL2</name>
<evidence type="ECO:0000313" key="3">
    <source>
        <dbReference type="EMBL" id="EPE27489.1"/>
    </source>
</evidence>
<dbReference type="GO" id="GO:0016491">
    <property type="term" value="F:oxidoreductase activity"/>
    <property type="evidence" value="ECO:0007669"/>
    <property type="project" value="UniProtKB-KW"/>
</dbReference>
<comment type="similarity">
    <text evidence="1">Belongs to the short-chain dehydrogenases/reductases (SDR) family.</text>
</comment>
<dbReference type="eggNOG" id="KOG1205">
    <property type="taxonomic scope" value="Eukaryota"/>
</dbReference>
<dbReference type="InterPro" id="IPR002347">
    <property type="entry name" value="SDR_fam"/>
</dbReference>
<dbReference type="PRINTS" id="PR00081">
    <property type="entry name" value="GDHRDH"/>
</dbReference>
<evidence type="ECO:0000256" key="1">
    <source>
        <dbReference type="ARBA" id="ARBA00006484"/>
    </source>
</evidence>
<reference evidence="3 4" key="1">
    <citation type="journal article" date="2013" name="BMC Genomics">
        <title>Genomics-driven discovery of the pneumocandin biosynthetic gene cluster in the fungus Glarea lozoyensis.</title>
        <authorList>
            <person name="Chen L."/>
            <person name="Yue Q."/>
            <person name="Zhang X."/>
            <person name="Xiang M."/>
            <person name="Wang C."/>
            <person name="Li S."/>
            <person name="Che Y."/>
            <person name="Ortiz-Lopez F.J."/>
            <person name="Bills G.F."/>
            <person name="Liu X."/>
            <person name="An Z."/>
        </authorList>
    </citation>
    <scope>NUCLEOTIDE SEQUENCE [LARGE SCALE GENOMIC DNA]</scope>
    <source>
        <strain evidence="4">ATCC 20868 / MF5171</strain>
    </source>
</reference>
<dbReference type="AlphaFoldDB" id="S3CQT9"/>
<organism evidence="3 4">
    <name type="scientific">Glarea lozoyensis (strain ATCC 20868 / MF5171)</name>
    <dbReference type="NCBI Taxonomy" id="1116229"/>
    <lineage>
        <taxon>Eukaryota</taxon>
        <taxon>Fungi</taxon>
        <taxon>Dikarya</taxon>
        <taxon>Ascomycota</taxon>
        <taxon>Pezizomycotina</taxon>
        <taxon>Leotiomycetes</taxon>
        <taxon>Helotiales</taxon>
        <taxon>Helotiaceae</taxon>
        <taxon>Glarea</taxon>
    </lineage>
</organism>
<dbReference type="CDD" id="cd05374">
    <property type="entry name" value="17beta-HSD-like_SDR_c"/>
    <property type="match status" value="1"/>
</dbReference>
<dbReference type="GeneID" id="19463335"/>
<keyword evidence="4" id="KW-1185">Reference proteome</keyword>
<dbReference type="Pfam" id="PF00106">
    <property type="entry name" value="adh_short"/>
    <property type="match status" value="1"/>
</dbReference>
<dbReference type="InterPro" id="IPR036291">
    <property type="entry name" value="NAD(P)-bd_dom_sf"/>
</dbReference>
<dbReference type="PANTHER" id="PTHR43976">
    <property type="entry name" value="SHORT CHAIN DEHYDROGENASE"/>
    <property type="match status" value="1"/>
</dbReference>
<accession>S3CQT9</accession>
<proteinExistence type="inferred from homology"/>